<keyword id="KW-0903">Direct protein sequencing</keyword>
<sequence length="20" mass="2304">VGVIFNIDGGYLEFLTRDFK</sequence>
<accession>Q9TWH5</accession>
<protein>
    <submittedName>
        <fullName>40 kDa GAP junction protein</fullName>
    </submittedName>
</protein>
<name>Q9TWH5_HELVI</name>
<organism>
    <name type="scientific">Heliothis virescens</name>
    <name type="common">Tobacco budworm moth</name>
    <dbReference type="NCBI Taxonomy" id="7102"/>
    <lineage>
        <taxon>Eukaryota</taxon>
        <taxon>Metazoa</taxon>
        <taxon>Ecdysozoa</taxon>
        <taxon>Arthropoda</taxon>
        <taxon>Hexapoda</taxon>
        <taxon>Insecta</taxon>
        <taxon>Pterygota</taxon>
        <taxon>Neoptera</taxon>
        <taxon>Endopterygota</taxon>
        <taxon>Lepidoptera</taxon>
        <taxon>Glossata</taxon>
        <taxon>Ditrysia</taxon>
        <taxon>Noctuoidea</taxon>
        <taxon>Noctuidae</taxon>
        <taxon>Heliothinae</taxon>
        <taxon>Heliothis</taxon>
    </lineage>
</organism>
<reference key="1">
    <citation type="journal article" date="1995" name="Cell Tissue Res.">
        <title>Immunocytochemical, electrophoresis, and immunoblot analysis of Heliothis virescens gap junctions isolated in the presence and absence of protease inhibitors.</title>
        <authorList>
            <person name="Ryerse J.S."/>
        </authorList>
    </citation>
    <scope>PROTEIN SEQUENCE</scope>
</reference>
<proteinExistence type="evidence at protein level"/>
<dbReference type="AlphaFoldDB" id="Q9TWH5"/>